<dbReference type="AlphaFoldDB" id="A0A0L0K1I4"/>
<protein>
    <submittedName>
        <fullName evidence="1">Uncharacterized protein</fullName>
    </submittedName>
</protein>
<dbReference type="EMBL" id="JPPY01000140">
    <property type="protein sequence ID" value="KND31952.1"/>
    <property type="molecule type" value="Genomic_DNA"/>
</dbReference>
<proteinExistence type="predicted"/>
<dbReference type="PATRIC" id="fig|42234.21.peg.5057"/>
<organism evidence="1 2">
    <name type="scientific">Streptomyces acidiscabies</name>
    <dbReference type="NCBI Taxonomy" id="42234"/>
    <lineage>
        <taxon>Bacteria</taxon>
        <taxon>Bacillati</taxon>
        <taxon>Actinomycetota</taxon>
        <taxon>Actinomycetes</taxon>
        <taxon>Kitasatosporales</taxon>
        <taxon>Streptomycetaceae</taxon>
        <taxon>Streptomyces</taxon>
    </lineage>
</organism>
<dbReference type="Proteomes" id="UP000037151">
    <property type="component" value="Unassembled WGS sequence"/>
</dbReference>
<name>A0A0L0K1I4_9ACTN</name>
<accession>A0A0L0K1I4</accession>
<gene>
    <name evidence="1" type="ORF">IQ63_24430</name>
</gene>
<dbReference type="OrthoDB" id="9868980at2"/>
<dbReference type="RefSeq" id="WP_050372536.1">
    <property type="nucleotide sequence ID" value="NZ_KQ257823.1"/>
</dbReference>
<evidence type="ECO:0000313" key="2">
    <source>
        <dbReference type="Proteomes" id="UP000037151"/>
    </source>
</evidence>
<evidence type="ECO:0000313" key="1">
    <source>
        <dbReference type="EMBL" id="KND31952.1"/>
    </source>
</evidence>
<reference evidence="2" key="1">
    <citation type="submission" date="2014-07" db="EMBL/GenBank/DDBJ databases">
        <title>Genome sequencing of plant-pathogenic Streptomyces species.</title>
        <authorList>
            <person name="Harrison J."/>
            <person name="Sapp M."/>
            <person name="Thwaites R."/>
            <person name="Studholme D.J."/>
        </authorList>
    </citation>
    <scope>NUCLEOTIDE SEQUENCE [LARGE SCALE GENOMIC DNA]</scope>
    <source>
        <strain evidence="2">NCPPB 4445</strain>
    </source>
</reference>
<sequence>MRPANARVTALGEPRLVRLLDGAEDPDWRTEYGGTLNPTTGKVELPTPAYTPCPYKNCPECAREATRGHR</sequence>
<comment type="caution">
    <text evidence="1">The sequence shown here is derived from an EMBL/GenBank/DDBJ whole genome shotgun (WGS) entry which is preliminary data.</text>
</comment>